<proteinExistence type="predicted"/>
<organism evidence="2 3">
    <name type="scientific">Rothia dentocariosa</name>
    <dbReference type="NCBI Taxonomy" id="2047"/>
    <lineage>
        <taxon>Bacteria</taxon>
        <taxon>Bacillati</taxon>
        <taxon>Actinomycetota</taxon>
        <taxon>Actinomycetes</taxon>
        <taxon>Micrococcales</taxon>
        <taxon>Micrococcaceae</taxon>
        <taxon>Rothia</taxon>
    </lineage>
</organism>
<dbReference type="InterPro" id="IPR024747">
    <property type="entry name" value="Pyridox_Oxase-rel"/>
</dbReference>
<comment type="caution">
    <text evidence="2">The sequence shown here is derived from an EMBL/GenBank/DDBJ whole genome shotgun (WGS) entry which is preliminary data.</text>
</comment>
<dbReference type="EMBL" id="PDEV01000001">
    <property type="protein sequence ID" value="PEN17378.1"/>
    <property type="molecule type" value="Genomic_DNA"/>
</dbReference>
<accession>A0A2A8D9V8</accession>
<dbReference type="RefSeq" id="WP_004005453.1">
    <property type="nucleotide sequence ID" value="NZ_CAJPNU010000016.1"/>
</dbReference>
<name>A0A2A8D9V8_9MICC</name>
<dbReference type="Proteomes" id="UP000219947">
    <property type="component" value="Unassembled WGS sequence"/>
</dbReference>
<dbReference type="AlphaFoldDB" id="A0A2A8D9V8"/>
<dbReference type="Pfam" id="PF12900">
    <property type="entry name" value="Pyridox_ox_2"/>
    <property type="match status" value="1"/>
</dbReference>
<sequence length="147" mass="16878">MTMQDTPDTTKKMSAEDCWARLQANNLGRLVLTDGNFVDVLPVLYGVADHEIYLRTTRGDRFSAVVMSRRVSFEIDEELENGIRSVIVQGVAHWLPPEMTPPLVHTFGLRHYESGHLMQWVRIVPRKVYGREYPLLPAQGEGYFPYN</sequence>
<reference evidence="1" key="2">
    <citation type="submission" date="2020-04" db="EMBL/GenBank/DDBJ databases">
        <title>Deep metagenomics examines the oral microbiome during advanced dental caries in children, revealing novel taxa and co-occurrences with host molecules.</title>
        <authorList>
            <person name="Baker J.L."/>
            <person name="Morton J.T."/>
            <person name="Dinis M."/>
            <person name="Alvarez R."/>
            <person name="Tran N.C."/>
            <person name="Knight R."/>
            <person name="Edlund A."/>
        </authorList>
    </citation>
    <scope>NUCLEOTIDE SEQUENCE</scope>
    <source>
        <strain evidence="1">JCVI_47_bin.4</strain>
    </source>
</reference>
<accession>A0A5F0M7J5</accession>
<dbReference type="SUPFAM" id="SSF50475">
    <property type="entry name" value="FMN-binding split barrel"/>
    <property type="match status" value="1"/>
</dbReference>
<gene>
    <name evidence="2" type="ORF">CRM92_05090</name>
    <name evidence="1" type="ORF">HXO56_11485</name>
</gene>
<dbReference type="Gene3D" id="2.30.110.10">
    <property type="entry name" value="Electron Transport, Fmn-binding Protein, Chain A"/>
    <property type="match status" value="1"/>
</dbReference>
<dbReference type="InterPro" id="IPR012349">
    <property type="entry name" value="Split_barrel_FMN-bd"/>
</dbReference>
<reference evidence="2" key="1">
    <citation type="submission" date="2017-10" db="EMBL/GenBank/DDBJ databases">
        <title>Kefir isolates.</title>
        <authorList>
            <person name="Kim Y."/>
            <person name="Blasche S."/>
        </authorList>
    </citation>
    <scope>NUCLEOTIDE SEQUENCE [LARGE SCALE GENOMIC DNA]</scope>
    <source>
        <strain evidence="2">OG2-2</strain>
    </source>
</reference>
<evidence type="ECO:0000313" key="2">
    <source>
        <dbReference type="EMBL" id="PEN17378.1"/>
    </source>
</evidence>
<protein>
    <submittedName>
        <fullName evidence="2">Pyridoxamine 5'-phosphate oxidase family protein</fullName>
    </submittedName>
</protein>
<evidence type="ECO:0000313" key="1">
    <source>
        <dbReference type="EMBL" id="MBF1650680.1"/>
    </source>
</evidence>
<evidence type="ECO:0000313" key="3">
    <source>
        <dbReference type="Proteomes" id="UP000219947"/>
    </source>
</evidence>
<dbReference type="Proteomes" id="UP000769484">
    <property type="component" value="Unassembled WGS sequence"/>
</dbReference>
<dbReference type="EMBL" id="JABZXJ010000091">
    <property type="protein sequence ID" value="MBF1650680.1"/>
    <property type="molecule type" value="Genomic_DNA"/>
</dbReference>
<keyword evidence="3" id="KW-1185">Reference proteome</keyword>